<dbReference type="AlphaFoldDB" id="X1JX34"/>
<dbReference type="EMBL" id="BARV01000459">
    <property type="protein sequence ID" value="GAH98687.1"/>
    <property type="molecule type" value="Genomic_DNA"/>
</dbReference>
<gene>
    <name evidence="1" type="ORF">S06H3_01750</name>
</gene>
<evidence type="ECO:0000313" key="1">
    <source>
        <dbReference type="EMBL" id="GAH98687.1"/>
    </source>
</evidence>
<organism evidence="1">
    <name type="scientific">marine sediment metagenome</name>
    <dbReference type="NCBI Taxonomy" id="412755"/>
    <lineage>
        <taxon>unclassified sequences</taxon>
        <taxon>metagenomes</taxon>
        <taxon>ecological metagenomes</taxon>
    </lineage>
</organism>
<protein>
    <submittedName>
        <fullName evidence="1">Uncharacterized protein</fullName>
    </submittedName>
</protein>
<reference evidence="1" key="1">
    <citation type="journal article" date="2014" name="Front. Microbiol.">
        <title>High frequency of phylogenetically diverse reductive dehalogenase-homologous genes in deep subseafloor sedimentary metagenomes.</title>
        <authorList>
            <person name="Kawai M."/>
            <person name="Futagami T."/>
            <person name="Toyoda A."/>
            <person name="Takaki Y."/>
            <person name="Nishi S."/>
            <person name="Hori S."/>
            <person name="Arai W."/>
            <person name="Tsubouchi T."/>
            <person name="Morono Y."/>
            <person name="Uchiyama I."/>
            <person name="Ito T."/>
            <person name="Fujiyama A."/>
            <person name="Inagaki F."/>
            <person name="Takami H."/>
        </authorList>
    </citation>
    <scope>NUCLEOTIDE SEQUENCE</scope>
    <source>
        <strain evidence="1">Expedition CK06-06</strain>
    </source>
</reference>
<feature type="non-terminal residue" evidence="1">
    <location>
        <position position="34"/>
    </location>
</feature>
<accession>X1JX34</accession>
<proteinExistence type="predicted"/>
<name>X1JX34_9ZZZZ</name>
<sequence length="34" mass="3793">MLSGLVMFGAFLWCLSWQPEGPKRRVGVANSLQL</sequence>
<comment type="caution">
    <text evidence="1">The sequence shown here is derived from an EMBL/GenBank/DDBJ whole genome shotgun (WGS) entry which is preliminary data.</text>
</comment>